<dbReference type="GO" id="GO:0000155">
    <property type="term" value="F:phosphorelay sensor kinase activity"/>
    <property type="evidence" value="ECO:0007669"/>
    <property type="project" value="InterPro"/>
</dbReference>
<sequence>MISKLSAGYGPSLALGAVLLLVASVRGAPAAGTLLGVGVLLPLLALTARWSPRPWAWAGCCLGGAAVAYWPVSLMPDAGWPEAAGAALFWALPAAGASGAGAYLRRQAGRSRRAVVEARREQQLELARDLHDFVAHDVSAIVVQAQAARFVAEQDPRHAVAALERIEAAGLNALATMDRTVHALRAAGGGPTAPTPGLAELPALVGRFEGGVLEADPVALAGLSREADSTAYRVVVEALTNVRRHAPGAALVTVAVRRAGAGIELSVANSAAQGGGRGRWARRRSGTGLEGLRGRVEAAEGTLTAGAVDGGGWLVRAVFPAVTAPQG</sequence>
<evidence type="ECO:0000313" key="11">
    <source>
        <dbReference type="EMBL" id="QES49103.1"/>
    </source>
</evidence>
<organism evidence="11 12">
    <name type="scientific">Streptomyces venezuelae</name>
    <dbReference type="NCBI Taxonomy" id="54571"/>
    <lineage>
        <taxon>Bacteria</taxon>
        <taxon>Bacillati</taxon>
        <taxon>Actinomycetota</taxon>
        <taxon>Actinomycetes</taxon>
        <taxon>Kitasatosporales</taxon>
        <taxon>Streptomycetaceae</taxon>
        <taxon>Streptomyces</taxon>
    </lineage>
</organism>
<keyword evidence="4" id="KW-0808">Transferase</keyword>
<dbReference type="InterPro" id="IPR011712">
    <property type="entry name" value="Sig_transdc_His_kin_sub3_dim/P"/>
</dbReference>
<name>A0A5P2D2Y1_STRVZ</name>
<keyword evidence="9" id="KW-0472">Membrane</keyword>
<evidence type="ECO:0000256" key="1">
    <source>
        <dbReference type="ARBA" id="ARBA00000085"/>
    </source>
</evidence>
<protein>
    <recommendedName>
        <fullName evidence="2">histidine kinase</fullName>
        <ecNumber evidence="2">2.7.13.3</ecNumber>
    </recommendedName>
</protein>
<keyword evidence="3" id="KW-0597">Phosphoprotein</keyword>
<dbReference type="RefSeq" id="WP_150208689.1">
    <property type="nucleotide sequence ID" value="NZ_CP029190.1"/>
</dbReference>
<feature type="transmembrane region" description="Helical" evidence="9">
    <location>
        <begin position="55"/>
        <end position="72"/>
    </location>
</feature>
<feature type="transmembrane region" description="Helical" evidence="9">
    <location>
        <begin position="7"/>
        <end position="25"/>
    </location>
</feature>
<dbReference type="PANTHER" id="PTHR24421:SF10">
    <property type="entry name" value="NITRATE_NITRITE SENSOR PROTEIN NARQ"/>
    <property type="match status" value="1"/>
</dbReference>
<dbReference type="Gene3D" id="1.20.5.1930">
    <property type="match status" value="1"/>
</dbReference>
<dbReference type="AlphaFoldDB" id="A0A5P2D2Y1"/>
<feature type="domain" description="Signal transduction histidine kinase subgroup 3 dimerisation and phosphoacceptor" evidence="10">
    <location>
        <begin position="125"/>
        <end position="187"/>
    </location>
</feature>
<keyword evidence="6 11" id="KW-0418">Kinase</keyword>
<evidence type="ECO:0000256" key="7">
    <source>
        <dbReference type="ARBA" id="ARBA00022840"/>
    </source>
</evidence>
<evidence type="ECO:0000256" key="6">
    <source>
        <dbReference type="ARBA" id="ARBA00022777"/>
    </source>
</evidence>
<evidence type="ECO:0000256" key="3">
    <source>
        <dbReference type="ARBA" id="ARBA00022553"/>
    </source>
</evidence>
<feature type="transmembrane region" description="Helical" evidence="9">
    <location>
        <begin position="31"/>
        <end position="48"/>
    </location>
</feature>
<evidence type="ECO:0000256" key="4">
    <source>
        <dbReference type="ARBA" id="ARBA00022679"/>
    </source>
</evidence>
<dbReference type="EMBL" id="CP029190">
    <property type="protein sequence ID" value="QES49103.1"/>
    <property type="molecule type" value="Genomic_DNA"/>
</dbReference>
<feature type="transmembrane region" description="Helical" evidence="9">
    <location>
        <begin position="84"/>
        <end position="104"/>
    </location>
</feature>
<keyword evidence="5" id="KW-0547">Nucleotide-binding</keyword>
<keyword evidence="9" id="KW-1133">Transmembrane helix</keyword>
<evidence type="ECO:0000256" key="5">
    <source>
        <dbReference type="ARBA" id="ARBA00022741"/>
    </source>
</evidence>
<dbReference type="GO" id="GO:0046983">
    <property type="term" value="F:protein dimerization activity"/>
    <property type="evidence" value="ECO:0007669"/>
    <property type="project" value="InterPro"/>
</dbReference>
<gene>
    <name evidence="11" type="ORF">DEJ50_16105</name>
</gene>
<comment type="catalytic activity">
    <reaction evidence="1">
        <text>ATP + protein L-histidine = ADP + protein N-phospho-L-histidine.</text>
        <dbReference type="EC" id="2.7.13.3"/>
    </reaction>
</comment>
<keyword evidence="7" id="KW-0067">ATP-binding</keyword>
<dbReference type="GO" id="GO:0005524">
    <property type="term" value="F:ATP binding"/>
    <property type="evidence" value="ECO:0007669"/>
    <property type="project" value="UniProtKB-KW"/>
</dbReference>
<dbReference type="Pfam" id="PF07730">
    <property type="entry name" value="HisKA_3"/>
    <property type="match status" value="1"/>
</dbReference>
<dbReference type="Proteomes" id="UP000325211">
    <property type="component" value="Chromosome"/>
</dbReference>
<dbReference type="CDD" id="cd16917">
    <property type="entry name" value="HATPase_UhpB-NarQ-NarX-like"/>
    <property type="match status" value="1"/>
</dbReference>
<dbReference type="InterPro" id="IPR050482">
    <property type="entry name" value="Sensor_HK_TwoCompSys"/>
</dbReference>
<dbReference type="OrthoDB" id="227596at2"/>
<dbReference type="PANTHER" id="PTHR24421">
    <property type="entry name" value="NITRATE/NITRITE SENSOR PROTEIN NARX-RELATED"/>
    <property type="match status" value="1"/>
</dbReference>
<keyword evidence="9" id="KW-0812">Transmembrane</keyword>
<accession>A0A5P2D2Y1</accession>
<dbReference type="GO" id="GO:0016020">
    <property type="term" value="C:membrane"/>
    <property type="evidence" value="ECO:0007669"/>
    <property type="project" value="InterPro"/>
</dbReference>
<evidence type="ECO:0000313" key="12">
    <source>
        <dbReference type="Proteomes" id="UP000325211"/>
    </source>
</evidence>
<proteinExistence type="predicted"/>
<keyword evidence="8" id="KW-0902">Two-component regulatory system</keyword>
<evidence type="ECO:0000259" key="10">
    <source>
        <dbReference type="Pfam" id="PF07730"/>
    </source>
</evidence>
<evidence type="ECO:0000256" key="2">
    <source>
        <dbReference type="ARBA" id="ARBA00012438"/>
    </source>
</evidence>
<dbReference type="EC" id="2.7.13.3" evidence="2"/>
<dbReference type="InterPro" id="IPR036890">
    <property type="entry name" value="HATPase_C_sf"/>
</dbReference>
<reference evidence="11 12" key="1">
    <citation type="submission" date="2018-05" db="EMBL/GenBank/DDBJ databases">
        <title>Streptomyces venezuelae.</title>
        <authorList>
            <person name="Kim W."/>
            <person name="Lee N."/>
            <person name="Cho B.-K."/>
        </authorList>
    </citation>
    <scope>NUCLEOTIDE SEQUENCE [LARGE SCALE GENOMIC DNA]</scope>
    <source>
        <strain evidence="11 12">ATCC 21782</strain>
    </source>
</reference>
<dbReference type="Gene3D" id="3.30.565.10">
    <property type="entry name" value="Histidine kinase-like ATPase, C-terminal domain"/>
    <property type="match status" value="1"/>
</dbReference>
<evidence type="ECO:0000256" key="9">
    <source>
        <dbReference type="SAM" id="Phobius"/>
    </source>
</evidence>
<dbReference type="SUPFAM" id="SSF55874">
    <property type="entry name" value="ATPase domain of HSP90 chaperone/DNA topoisomerase II/histidine kinase"/>
    <property type="match status" value="1"/>
</dbReference>
<evidence type="ECO:0000256" key="8">
    <source>
        <dbReference type="ARBA" id="ARBA00023012"/>
    </source>
</evidence>